<dbReference type="Proteomes" id="UP001065613">
    <property type="component" value="Chromosome"/>
</dbReference>
<keyword evidence="1" id="KW-0175">Coiled coil</keyword>
<name>A0A977L023_9CYAN</name>
<feature type="coiled-coil region" evidence="1">
    <location>
        <begin position="190"/>
        <end position="217"/>
    </location>
</feature>
<evidence type="ECO:0000313" key="2">
    <source>
        <dbReference type="EMBL" id="UXE63034.1"/>
    </source>
</evidence>
<accession>A0A977L023</accession>
<protein>
    <submittedName>
        <fullName evidence="2">Uncharacterized protein</fullName>
    </submittedName>
</protein>
<sequence>MIVAIYGSYPNAEWEPLADIEAFKSTCREIGRYFAECRFGIVVTSEKETTADYYVVQGFIEVWNKRNDLPKKSERCLLVMATRTSDAFYRYTKENPSLFYWRKPPERTRLERHLVGLKECDLVVVIGGNDHTSNAASVTQQLLSKPLLPIGTFGGAASKFLQQMMMEKDEVLNGLISANHTNIFKILAELEVLRQREKQYEDRLKQYEQLFIETTQRNYPYTDEERNGLHFLRQTWKLKNEDIVQIEDRITTRIKQHYQEKIKQYQQNFLEVVKLENPLSENSRMNLEGLKKVLGLKNEDVTLVESEVISDIENGNKSGTSIALHNSAIYNIGSATFGNFAHNAQSNQSNSQNHEEIVMETSKFDFRSANVGNFAETVHGDQKSIQHIYAPEQKQTLTEAAFEIQRLIKQLEMTNPNATEAEQAAYVNNQTTPKLKQRVVAALQAGSEAAIEEFLDNPYVNVGKAVVKSWIKPG</sequence>
<dbReference type="EMBL" id="CP073041">
    <property type="protein sequence ID" value="UXE63034.1"/>
    <property type="molecule type" value="Genomic_DNA"/>
</dbReference>
<reference evidence="2" key="1">
    <citation type="submission" date="2021-04" db="EMBL/GenBank/DDBJ databases">
        <title>Genome sequence of Woronichinia naegeliana from Washington state freshwater lake bloom.</title>
        <authorList>
            <person name="Dreher T.W."/>
        </authorList>
    </citation>
    <scope>NUCLEOTIDE SEQUENCE</scope>
    <source>
        <strain evidence="2">WA131</strain>
    </source>
</reference>
<evidence type="ECO:0000256" key="1">
    <source>
        <dbReference type="SAM" id="Coils"/>
    </source>
</evidence>
<organism evidence="2">
    <name type="scientific">Woronichinia naegeliana WA131</name>
    <dbReference type="NCBI Taxonomy" id="2824559"/>
    <lineage>
        <taxon>Bacteria</taxon>
        <taxon>Bacillati</taxon>
        <taxon>Cyanobacteriota</taxon>
        <taxon>Cyanophyceae</taxon>
        <taxon>Synechococcales</taxon>
        <taxon>Coelosphaeriaceae</taxon>
        <taxon>Woronichinia</taxon>
    </lineage>
</organism>
<dbReference type="KEGG" id="wna:KA717_10370"/>
<gene>
    <name evidence="2" type="ORF">KA717_10370</name>
</gene>
<proteinExistence type="predicted"/>
<dbReference type="AlphaFoldDB" id="A0A977L023"/>